<dbReference type="SUPFAM" id="SSF55821">
    <property type="entry name" value="YrdC/RibB"/>
    <property type="match status" value="1"/>
</dbReference>
<dbReference type="PROSITE" id="PS51160">
    <property type="entry name" value="ACYLPHOSPHATASE_3"/>
    <property type="match status" value="1"/>
</dbReference>
<dbReference type="EMBL" id="FNEK01000030">
    <property type="protein sequence ID" value="SDK07664.1"/>
    <property type="molecule type" value="Genomic_DNA"/>
</dbReference>
<dbReference type="Pfam" id="PF01300">
    <property type="entry name" value="Sua5_yciO_yrdC"/>
    <property type="match status" value="1"/>
</dbReference>
<dbReference type="InterPro" id="IPR004421">
    <property type="entry name" value="Carbamoyltransferase_HypF"/>
</dbReference>
<feature type="domain" description="YrdC-like" evidence="11">
    <location>
        <begin position="213"/>
        <end position="403"/>
    </location>
</feature>
<dbReference type="PROSITE" id="PS00150">
    <property type="entry name" value="ACYLPHOSPHATASE_1"/>
    <property type="match status" value="1"/>
</dbReference>
<dbReference type="GO" id="GO:0003725">
    <property type="term" value="F:double-stranded RNA binding"/>
    <property type="evidence" value="ECO:0007669"/>
    <property type="project" value="InterPro"/>
</dbReference>
<gene>
    <name evidence="12" type="ORF">SAMN04488026_103048</name>
</gene>
<comment type="function">
    <text evidence="8">Involved in the maturation of [NiFe] hydrogenases. Along with HypE, it catalyzes the synthesis of the CN ligands of the active site iron of [NiFe]-hydrogenases. HypF functions as a carbamoyl transferase using carbamoylphosphate as a substrate and transferring the carboxamido moiety in an ATP-dependent reaction to the thiolate of the C-terminal cysteine of HypE yielding a protein-S-carboxamide.</text>
</comment>
<dbReference type="InterPro" id="IPR055128">
    <property type="entry name" value="HypF_C_2"/>
</dbReference>
<reference evidence="12 13" key="1">
    <citation type="submission" date="2016-10" db="EMBL/GenBank/DDBJ databases">
        <authorList>
            <person name="de Groot N.N."/>
        </authorList>
    </citation>
    <scope>NUCLEOTIDE SEQUENCE [LARGE SCALE GENOMIC DNA]</scope>
    <source>
        <strain evidence="12 13">DSM 25294</strain>
    </source>
</reference>
<feature type="domain" description="Acylphosphatase-like" evidence="10">
    <location>
        <begin position="16"/>
        <end position="102"/>
    </location>
</feature>
<dbReference type="GO" id="GO:0016874">
    <property type="term" value="F:ligase activity"/>
    <property type="evidence" value="ECO:0007669"/>
    <property type="project" value="UniProtKB-UniRule"/>
</dbReference>
<evidence type="ECO:0000259" key="10">
    <source>
        <dbReference type="PROSITE" id="PS51160"/>
    </source>
</evidence>
<dbReference type="InterPro" id="IPR001792">
    <property type="entry name" value="Acylphosphatase-like_dom"/>
</dbReference>
<evidence type="ECO:0000256" key="3">
    <source>
        <dbReference type="ARBA" id="ARBA00022598"/>
    </source>
</evidence>
<comment type="pathway">
    <text evidence="1 8">Protein modification; [NiFe] hydrogenase maturation.</text>
</comment>
<evidence type="ECO:0000313" key="13">
    <source>
        <dbReference type="Proteomes" id="UP000199382"/>
    </source>
</evidence>
<organism evidence="12 13">
    <name type="scientific">Aliiruegeria lutimaris</name>
    <dbReference type="NCBI Taxonomy" id="571298"/>
    <lineage>
        <taxon>Bacteria</taxon>
        <taxon>Pseudomonadati</taxon>
        <taxon>Pseudomonadota</taxon>
        <taxon>Alphaproteobacteria</taxon>
        <taxon>Rhodobacterales</taxon>
        <taxon>Roseobacteraceae</taxon>
        <taxon>Aliiruegeria</taxon>
    </lineage>
</organism>
<evidence type="ECO:0000313" key="12">
    <source>
        <dbReference type="EMBL" id="SDK07664.1"/>
    </source>
</evidence>
<comment type="catalytic activity">
    <reaction evidence="7 8">
        <text>C-terminal L-cysteinyl-[HypE protein] + carbamoyl phosphate + ATP + H2O = C-terminal S-carboxamide-L-cysteinyl-[HypE protein] + AMP + phosphate + diphosphate + H(+)</text>
        <dbReference type="Rhea" id="RHEA:55636"/>
        <dbReference type="Rhea" id="RHEA-COMP:14247"/>
        <dbReference type="Rhea" id="RHEA-COMP:14392"/>
        <dbReference type="ChEBI" id="CHEBI:15377"/>
        <dbReference type="ChEBI" id="CHEBI:15378"/>
        <dbReference type="ChEBI" id="CHEBI:30616"/>
        <dbReference type="ChEBI" id="CHEBI:33019"/>
        <dbReference type="ChEBI" id="CHEBI:43474"/>
        <dbReference type="ChEBI" id="CHEBI:58228"/>
        <dbReference type="ChEBI" id="CHEBI:76913"/>
        <dbReference type="ChEBI" id="CHEBI:139126"/>
        <dbReference type="ChEBI" id="CHEBI:456215"/>
    </reaction>
</comment>
<dbReference type="Gene3D" id="3.90.870.50">
    <property type="match status" value="1"/>
</dbReference>
<dbReference type="InterPro" id="IPR041440">
    <property type="entry name" value="HypF_C"/>
</dbReference>
<dbReference type="PANTHER" id="PTHR42959">
    <property type="entry name" value="CARBAMOYLTRANSFERASE"/>
    <property type="match status" value="1"/>
</dbReference>
<dbReference type="AlphaFoldDB" id="A0A1G8YZ38"/>
<dbReference type="STRING" id="571298.SAMN04488026_103048"/>
<keyword evidence="9" id="KW-0378">Hydrolase</keyword>
<evidence type="ECO:0000256" key="1">
    <source>
        <dbReference type="ARBA" id="ARBA00004711"/>
    </source>
</evidence>
<keyword evidence="12" id="KW-0808">Transferase</keyword>
<keyword evidence="5" id="KW-0863">Zinc-finger</keyword>
<feature type="active site" evidence="9">
    <location>
        <position position="49"/>
    </location>
</feature>
<dbReference type="Gene3D" id="3.30.110.120">
    <property type="match status" value="1"/>
</dbReference>
<dbReference type="EC" id="6.2.-.-" evidence="8"/>
<feature type="active site" evidence="9">
    <location>
        <position position="31"/>
    </location>
</feature>
<proteinExistence type="inferred from homology"/>
<dbReference type="PANTHER" id="PTHR42959:SF1">
    <property type="entry name" value="CARBAMOYLTRANSFERASE HYPF"/>
    <property type="match status" value="1"/>
</dbReference>
<dbReference type="PROSITE" id="PS51163">
    <property type="entry name" value="YRDC"/>
    <property type="match status" value="1"/>
</dbReference>
<dbReference type="InterPro" id="IPR017968">
    <property type="entry name" value="Acylphosphatase_CS"/>
</dbReference>
<dbReference type="SUPFAM" id="SSF54975">
    <property type="entry name" value="Acylphosphatase/BLUF domain-like"/>
    <property type="match status" value="1"/>
</dbReference>
<evidence type="ECO:0000256" key="9">
    <source>
        <dbReference type="PROSITE-ProRule" id="PRU00520"/>
    </source>
</evidence>
<dbReference type="PIRSF" id="PIRSF006256">
    <property type="entry name" value="CMPcnvr_hdrg_mat"/>
    <property type="match status" value="1"/>
</dbReference>
<dbReference type="InterPro" id="IPR017945">
    <property type="entry name" value="DHBP_synth_RibB-like_a/b_dom"/>
</dbReference>
<dbReference type="Proteomes" id="UP000199382">
    <property type="component" value="Unassembled WGS sequence"/>
</dbReference>
<keyword evidence="13" id="KW-1185">Reference proteome</keyword>
<dbReference type="GO" id="GO:0008270">
    <property type="term" value="F:zinc ion binding"/>
    <property type="evidence" value="ECO:0007669"/>
    <property type="project" value="UniProtKB-KW"/>
</dbReference>
<evidence type="ECO:0000256" key="7">
    <source>
        <dbReference type="ARBA" id="ARBA00048220"/>
    </source>
</evidence>
<dbReference type="GO" id="GO:0016743">
    <property type="term" value="F:carboxyl- or carbamoyltransferase activity"/>
    <property type="evidence" value="ECO:0007669"/>
    <property type="project" value="UniProtKB-UniRule"/>
</dbReference>
<keyword evidence="3" id="KW-0436">Ligase</keyword>
<dbReference type="InterPro" id="IPR006070">
    <property type="entry name" value="Sua5-like_dom"/>
</dbReference>
<dbReference type="GO" id="GO:0051604">
    <property type="term" value="P:protein maturation"/>
    <property type="evidence" value="ECO:0007669"/>
    <property type="project" value="TreeGrafter"/>
</dbReference>
<keyword evidence="4" id="KW-0479">Metal-binding</keyword>
<dbReference type="Pfam" id="PF22521">
    <property type="entry name" value="HypF_C_2"/>
    <property type="match status" value="1"/>
</dbReference>
<evidence type="ECO:0000256" key="4">
    <source>
        <dbReference type="ARBA" id="ARBA00022723"/>
    </source>
</evidence>
<accession>A0A1G8YZ38</accession>
<dbReference type="Pfam" id="PF07503">
    <property type="entry name" value="zf-HYPF"/>
    <property type="match status" value="2"/>
</dbReference>
<comment type="catalytic activity">
    <reaction evidence="9">
        <text>an acyl phosphate + H2O = a carboxylate + phosphate + H(+)</text>
        <dbReference type="Rhea" id="RHEA:14965"/>
        <dbReference type="ChEBI" id="CHEBI:15377"/>
        <dbReference type="ChEBI" id="CHEBI:15378"/>
        <dbReference type="ChEBI" id="CHEBI:29067"/>
        <dbReference type="ChEBI" id="CHEBI:43474"/>
        <dbReference type="ChEBI" id="CHEBI:59918"/>
        <dbReference type="EC" id="3.6.1.7"/>
    </reaction>
</comment>
<evidence type="ECO:0000259" key="11">
    <source>
        <dbReference type="PROSITE" id="PS51163"/>
    </source>
</evidence>
<sequence>MRSSPQAPSGAHRLLARRVVLTGHVQGVGFRPHVYRLAVARGLTGWVQNRMGAVHALVEGPEEAVSRFLREVVEQAPPLSDPHLSEAVETAPEGGGSFTILESDAGSDVSIFVPADTSVCPDCLREMRDPGDRRYRYPFINCTQCGPRYTLIEAMPYDRANTTMAGFPLCEACRREYEDPSNRRFHAEPVACPDCGPSLRFARQGKTVIAQTEPALAATAAALKAGDIVAVRGIGGYHLVCDARNEASVQRLRQRKHRPDKPFAVLVPEAGVDGLDGVRALARVSARAARALSMPHRPIVLMPRREDAELAASVAPGLGVLGLFLPYSPLHVLLLDAIGGPLVATSANPSGEPVLTTPAEIEERLSGVADAVLHHDRPIARPADDPVLREIAGTVVPLRLGRGNAPVELSLPFALEKNALALGAQMKATVTLAFGNRAVISPHIGEMEAARSLQVLEDVSRSLQSLYGAPAGVLLCDAHPGYTTHRWARNQGLPVVPILHHHAHASALAAEYPDAVGNWLVFTWDGVGMGTDGTLWGGDVLWGRPGNWRRVARFRPFRLTGGDRAGREPWRSAAALCWAVGRDFHNTPDGGEIARRAWDKGINTQETTAAGRIFDAAACLVIGRTHVSFEAQAPMLLETLSEGIEGQATPLPISCGESGLLEVDWAPLLDPLNDRRRSEGERAAGFHASMAQVVPDLARALARQFPFGQIGLTGGVFQNARLVREILNRAVGLEAPLRMHRHVPCNDAGISFGQVVEYAARARGEDG</sequence>
<dbReference type="UniPathway" id="UPA00335"/>
<evidence type="ECO:0000256" key="6">
    <source>
        <dbReference type="ARBA" id="ARBA00022833"/>
    </source>
</evidence>
<comment type="similarity">
    <text evidence="2 8">Belongs to the carbamoyltransferase HypF family.</text>
</comment>
<dbReference type="Pfam" id="PF17788">
    <property type="entry name" value="HypF_C"/>
    <property type="match status" value="1"/>
</dbReference>
<dbReference type="InterPro" id="IPR011125">
    <property type="entry name" value="Znf_HypF"/>
</dbReference>
<evidence type="ECO:0000256" key="8">
    <source>
        <dbReference type="PIRNR" id="PIRNR006256"/>
    </source>
</evidence>
<evidence type="ECO:0000256" key="2">
    <source>
        <dbReference type="ARBA" id="ARBA00008097"/>
    </source>
</evidence>
<dbReference type="Pfam" id="PF00708">
    <property type="entry name" value="Acylphosphatase"/>
    <property type="match status" value="1"/>
</dbReference>
<protein>
    <recommendedName>
        <fullName evidence="8">Carbamoyltransferase HypF</fullName>
        <ecNumber evidence="8">6.2.-.-</ecNumber>
    </recommendedName>
</protein>
<keyword evidence="6" id="KW-0862">Zinc</keyword>
<dbReference type="Gene3D" id="3.30.420.40">
    <property type="match status" value="1"/>
</dbReference>
<dbReference type="InterPro" id="IPR051060">
    <property type="entry name" value="Carbamoyltrans_HypF-like"/>
</dbReference>
<dbReference type="Gene3D" id="3.30.420.360">
    <property type="match status" value="1"/>
</dbReference>
<dbReference type="NCBIfam" id="TIGR00143">
    <property type="entry name" value="hypF"/>
    <property type="match status" value="1"/>
</dbReference>
<dbReference type="RefSeq" id="WP_170844586.1">
    <property type="nucleotide sequence ID" value="NZ_FNEK01000030.1"/>
</dbReference>
<name>A0A1G8YZ38_9RHOB</name>
<evidence type="ECO:0000256" key="5">
    <source>
        <dbReference type="ARBA" id="ARBA00022771"/>
    </source>
</evidence>
<dbReference type="GO" id="GO:0003998">
    <property type="term" value="F:acylphosphatase activity"/>
    <property type="evidence" value="ECO:0007669"/>
    <property type="project" value="UniProtKB-EC"/>
</dbReference>
<dbReference type="InterPro" id="IPR036046">
    <property type="entry name" value="Acylphosphatase-like_dom_sf"/>
</dbReference>